<dbReference type="UniPathway" id="UPA00031">
    <property type="reaction ID" value="UER00011"/>
</dbReference>
<dbReference type="PANTHER" id="PTHR23133">
    <property type="entry name" value="IMIDAZOLEGLYCEROL-PHOSPHATE DEHYDRATASE HIS7"/>
    <property type="match status" value="1"/>
</dbReference>
<keyword evidence="7 12" id="KW-0460">Magnesium</keyword>
<dbReference type="GO" id="GO:0046872">
    <property type="term" value="F:metal ion binding"/>
    <property type="evidence" value="ECO:0007669"/>
    <property type="project" value="UniProtKB-KW"/>
</dbReference>
<evidence type="ECO:0000256" key="11">
    <source>
        <dbReference type="ARBA" id="ARBA00049158"/>
    </source>
</evidence>
<evidence type="ECO:0000256" key="9">
    <source>
        <dbReference type="ARBA" id="ARBA00023239"/>
    </source>
</evidence>
<keyword evidence="4 12" id="KW-0028">Amino-acid biosynthesis</keyword>
<comment type="pathway">
    <text evidence="12">Amino-acid biosynthesis; L-histidine biosynthesis; L-histidine from 5-phospho-alpha-D-ribose 1-diphosphate: step 8/9.</text>
</comment>
<feature type="region of interest" description="Histidinol-phosphatase" evidence="12">
    <location>
        <begin position="1"/>
        <end position="176"/>
    </location>
</feature>
<feature type="region of interest" description="Imidazoleglycerol-phosphate dehydratase" evidence="12">
    <location>
        <begin position="177"/>
        <end position="368"/>
    </location>
</feature>
<dbReference type="NCBIfam" id="TIGR01261">
    <property type="entry name" value="hisB_Nterm"/>
    <property type="match status" value="1"/>
</dbReference>
<dbReference type="AlphaFoldDB" id="A0A7X9P0K1"/>
<dbReference type="FunFam" id="3.30.230.40:FF:000001">
    <property type="entry name" value="Imidazoleglycerol-phosphate dehydratase HisB"/>
    <property type="match status" value="1"/>
</dbReference>
<keyword evidence="10 12" id="KW-0511">Multifunctional enzyme</keyword>
<keyword evidence="3 12" id="KW-0963">Cytoplasm</keyword>
<organism evidence="13 14">
    <name type="scientific">Flammeovirga aprica JL-4</name>
    <dbReference type="NCBI Taxonomy" id="694437"/>
    <lineage>
        <taxon>Bacteria</taxon>
        <taxon>Pseudomonadati</taxon>
        <taxon>Bacteroidota</taxon>
        <taxon>Cytophagia</taxon>
        <taxon>Cytophagales</taxon>
        <taxon>Flammeovirgaceae</taxon>
        <taxon>Flammeovirga</taxon>
    </lineage>
</organism>
<dbReference type="EC" id="3.1.3.15" evidence="12"/>
<dbReference type="Pfam" id="PF00475">
    <property type="entry name" value="IGPD"/>
    <property type="match status" value="1"/>
</dbReference>
<dbReference type="InterPro" id="IPR020566">
    <property type="entry name" value="His_synth_bifunc_HisB"/>
</dbReference>
<evidence type="ECO:0000256" key="7">
    <source>
        <dbReference type="ARBA" id="ARBA00022842"/>
    </source>
</evidence>
<dbReference type="Gene3D" id="3.40.50.1000">
    <property type="entry name" value="HAD superfamily/HAD-like"/>
    <property type="match status" value="1"/>
</dbReference>
<name>A0A7X9P0K1_9BACT</name>
<sequence length="368" mass="41020">MKKALFIDRDGTIIVEPPVDYQVDSLEKLAFVPQAISQLQKIADELDYELVMVTNQDGLGTDSFPEDTFWPAQNKMLDTLKGEGIEFDDILIDKTFEHENAPTRKPRTGLMTKYMSGEYDLANSFVIGDRLTDVELATNLGAKGILIGDKQKSEAVLTTKFWKEIYSFLKNYKAGGRTAKVERITNETKILIQVNLDGTGKSELSTGIGFFDHMLHQVARHGKVDLTVKVEGDLHIDEHHTIEDTGLAIGEAFKQALGDKRGIARYGFFIAPMDEVLAQVALDFSGRPWFVCDAPLSRERVGDFPVEMFSHFFKSFSDTSGCNLNIKTSGDNDHHIIEGTFKAFAKALRMAIQVEEGNNEIPSTKGVL</sequence>
<evidence type="ECO:0000256" key="2">
    <source>
        <dbReference type="ARBA" id="ARBA00005047"/>
    </source>
</evidence>
<dbReference type="RefSeq" id="WP_169655622.1">
    <property type="nucleotide sequence ID" value="NZ_JABANE010000009.1"/>
</dbReference>
<comment type="cofactor">
    <cofactor evidence="1 12">
        <name>Mg(2+)</name>
        <dbReference type="ChEBI" id="CHEBI:18420"/>
    </cofactor>
</comment>
<dbReference type="SUPFAM" id="SSF54211">
    <property type="entry name" value="Ribosomal protein S5 domain 2-like"/>
    <property type="match status" value="2"/>
</dbReference>
<evidence type="ECO:0000256" key="3">
    <source>
        <dbReference type="ARBA" id="ARBA00022490"/>
    </source>
</evidence>
<dbReference type="SUPFAM" id="SSF56784">
    <property type="entry name" value="HAD-like"/>
    <property type="match status" value="1"/>
</dbReference>
<dbReference type="PROSITE" id="PS00955">
    <property type="entry name" value="IGP_DEHYDRATASE_2"/>
    <property type="match status" value="1"/>
</dbReference>
<dbReference type="InterPro" id="IPR006543">
    <property type="entry name" value="Histidinol-phos"/>
</dbReference>
<dbReference type="HAMAP" id="MF_00076">
    <property type="entry name" value="HisB"/>
    <property type="match status" value="1"/>
</dbReference>
<gene>
    <name evidence="12 13" type="primary">hisB</name>
    <name evidence="13" type="ORF">HHU12_05160</name>
</gene>
<keyword evidence="14" id="KW-1185">Reference proteome</keyword>
<dbReference type="InterPro" id="IPR006549">
    <property type="entry name" value="HAD-SF_hydro_IIIA"/>
</dbReference>
<evidence type="ECO:0000256" key="6">
    <source>
        <dbReference type="ARBA" id="ARBA00022801"/>
    </source>
</evidence>
<dbReference type="InterPro" id="IPR005954">
    <property type="entry name" value="HisB_N"/>
</dbReference>
<evidence type="ECO:0000256" key="5">
    <source>
        <dbReference type="ARBA" id="ARBA00022723"/>
    </source>
</evidence>
<evidence type="ECO:0000256" key="8">
    <source>
        <dbReference type="ARBA" id="ARBA00023102"/>
    </source>
</evidence>
<feature type="active site" description="Nucleophile" evidence="12">
    <location>
        <position position="8"/>
    </location>
</feature>
<dbReference type="NCBIfam" id="TIGR01662">
    <property type="entry name" value="HAD-SF-IIIA"/>
    <property type="match status" value="1"/>
</dbReference>
<dbReference type="InterPro" id="IPR020565">
    <property type="entry name" value="ImidazoleglycerP_deHydtase_CS"/>
</dbReference>
<dbReference type="NCBIfam" id="NF002111">
    <property type="entry name" value="PRK00951.2-1"/>
    <property type="match status" value="1"/>
</dbReference>
<comment type="subcellular location">
    <subcellularLocation>
        <location evidence="12">Cytoplasm</location>
    </subcellularLocation>
</comment>
<dbReference type="InterPro" id="IPR023214">
    <property type="entry name" value="HAD_sf"/>
</dbReference>
<comment type="pathway">
    <text evidence="2 12">Amino-acid biosynthesis; L-histidine biosynthesis; L-histidine from 5-phospho-alpha-D-ribose 1-diphosphate: step 6/9.</text>
</comment>
<comment type="caution">
    <text evidence="13">The sequence shown here is derived from an EMBL/GenBank/DDBJ whole genome shotgun (WGS) entry which is preliminary data.</text>
</comment>
<dbReference type="EMBL" id="JABANE010000009">
    <property type="protein sequence ID" value="NME67346.1"/>
    <property type="molecule type" value="Genomic_DNA"/>
</dbReference>
<dbReference type="NCBIfam" id="NF003937">
    <property type="entry name" value="PRK05446.1"/>
    <property type="match status" value="1"/>
</dbReference>
<dbReference type="Gene3D" id="3.30.230.40">
    <property type="entry name" value="Imidazole glycerol phosphate dehydratase, domain 1"/>
    <property type="match status" value="2"/>
</dbReference>
<comment type="similarity">
    <text evidence="12">In the N-terminal section; belongs to the histidinol-phosphatase family.</text>
</comment>
<dbReference type="NCBIfam" id="TIGR01656">
    <property type="entry name" value="Histidinol-ppas"/>
    <property type="match status" value="1"/>
</dbReference>
<dbReference type="FunFam" id="3.30.230.40:FF:000003">
    <property type="entry name" value="Imidazoleglycerol-phosphate dehydratase HisB"/>
    <property type="match status" value="1"/>
</dbReference>
<dbReference type="NCBIfam" id="NF002114">
    <property type="entry name" value="PRK00951.2-4"/>
    <property type="match status" value="1"/>
</dbReference>
<evidence type="ECO:0000256" key="1">
    <source>
        <dbReference type="ARBA" id="ARBA00001946"/>
    </source>
</evidence>
<dbReference type="GO" id="GO:0004424">
    <property type="term" value="F:imidazoleglycerol-phosphate dehydratase activity"/>
    <property type="evidence" value="ECO:0007669"/>
    <property type="project" value="UniProtKB-UniRule"/>
</dbReference>
<reference evidence="13 14" key="1">
    <citation type="submission" date="2020-04" db="EMBL/GenBank/DDBJ databases">
        <title>Flammeovirga sp. SR4, a novel species isolated from seawater.</title>
        <authorList>
            <person name="Wang X."/>
        </authorList>
    </citation>
    <scope>NUCLEOTIDE SEQUENCE [LARGE SCALE GENOMIC DNA]</scope>
    <source>
        <strain evidence="13 14">ATCC 23126</strain>
    </source>
</reference>
<feature type="active site" description="Proton donor" evidence="12">
    <location>
        <position position="10"/>
    </location>
</feature>
<keyword evidence="5 12" id="KW-0479">Metal-binding</keyword>
<dbReference type="EC" id="4.2.1.19" evidence="12"/>
<protein>
    <recommendedName>
        <fullName evidence="12">Histidine biosynthesis bifunctional protein HisB</fullName>
    </recommendedName>
    <domain>
        <recommendedName>
            <fullName evidence="12">Histidinol-phosphatase</fullName>
            <ecNumber evidence="12">3.1.3.15</ecNumber>
        </recommendedName>
    </domain>
    <domain>
        <recommendedName>
            <fullName evidence="12">Imidazoleglycerol-phosphate dehydratase</fullName>
            <shortName evidence="12">IGPD</shortName>
            <ecNumber evidence="12">4.2.1.19</ecNumber>
        </recommendedName>
    </domain>
</protein>
<dbReference type="HAMAP" id="MF_01022">
    <property type="entry name" value="Bifunc_HisB"/>
    <property type="match status" value="1"/>
</dbReference>
<keyword evidence="9 12" id="KW-0456">Lyase</keyword>
<dbReference type="Proteomes" id="UP000576082">
    <property type="component" value="Unassembled WGS sequence"/>
</dbReference>
<dbReference type="InterPro" id="IPR020568">
    <property type="entry name" value="Ribosomal_Su5_D2-typ_SF"/>
</dbReference>
<dbReference type="InterPro" id="IPR000807">
    <property type="entry name" value="ImidazoleglycerolP_deHydtase"/>
</dbReference>
<dbReference type="InterPro" id="IPR038494">
    <property type="entry name" value="IGPD_sf"/>
</dbReference>
<evidence type="ECO:0000313" key="14">
    <source>
        <dbReference type="Proteomes" id="UP000576082"/>
    </source>
</evidence>
<feature type="binding site" evidence="12">
    <location>
        <position position="10"/>
    </location>
    <ligand>
        <name>Mg(2+)</name>
        <dbReference type="ChEBI" id="CHEBI:18420"/>
    </ligand>
</feature>
<dbReference type="Pfam" id="PF13242">
    <property type="entry name" value="Hydrolase_like"/>
    <property type="match status" value="1"/>
</dbReference>
<keyword evidence="8 12" id="KW-0368">Histidine biosynthesis</keyword>
<evidence type="ECO:0000256" key="4">
    <source>
        <dbReference type="ARBA" id="ARBA00022605"/>
    </source>
</evidence>
<feature type="binding site" evidence="12">
    <location>
        <position position="129"/>
    </location>
    <ligand>
        <name>Mg(2+)</name>
        <dbReference type="ChEBI" id="CHEBI:18420"/>
    </ligand>
</feature>
<feature type="binding site" evidence="12">
    <location>
        <position position="8"/>
    </location>
    <ligand>
        <name>Mg(2+)</name>
        <dbReference type="ChEBI" id="CHEBI:18420"/>
    </ligand>
</feature>
<dbReference type="PROSITE" id="PS00954">
    <property type="entry name" value="IGP_DEHYDRATASE_1"/>
    <property type="match status" value="1"/>
</dbReference>
<dbReference type="PANTHER" id="PTHR23133:SF2">
    <property type="entry name" value="IMIDAZOLEGLYCEROL-PHOSPHATE DEHYDRATASE"/>
    <property type="match status" value="1"/>
</dbReference>
<evidence type="ECO:0000313" key="13">
    <source>
        <dbReference type="EMBL" id="NME67346.1"/>
    </source>
</evidence>
<dbReference type="GO" id="GO:0004401">
    <property type="term" value="F:histidinol-phosphatase activity"/>
    <property type="evidence" value="ECO:0007669"/>
    <property type="project" value="UniProtKB-UniRule"/>
</dbReference>
<comment type="similarity">
    <text evidence="12">In the C-terminal section; belongs to the imidazoleglycerol-phosphate dehydratase family.</text>
</comment>
<proteinExistence type="inferred from homology"/>
<comment type="catalytic activity">
    <reaction evidence="11 12">
        <text>L-histidinol phosphate + H2O = L-histidinol + phosphate</text>
        <dbReference type="Rhea" id="RHEA:14465"/>
        <dbReference type="ChEBI" id="CHEBI:15377"/>
        <dbReference type="ChEBI" id="CHEBI:43474"/>
        <dbReference type="ChEBI" id="CHEBI:57699"/>
        <dbReference type="ChEBI" id="CHEBI:57980"/>
        <dbReference type="EC" id="3.1.3.15"/>
    </reaction>
</comment>
<evidence type="ECO:0000256" key="10">
    <source>
        <dbReference type="ARBA" id="ARBA00023268"/>
    </source>
</evidence>
<comment type="catalytic activity">
    <reaction evidence="12">
        <text>D-erythro-1-(imidazol-4-yl)glycerol 3-phosphate = 3-(imidazol-4-yl)-2-oxopropyl phosphate + H2O</text>
        <dbReference type="Rhea" id="RHEA:11040"/>
        <dbReference type="ChEBI" id="CHEBI:15377"/>
        <dbReference type="ChEBI" id="CHEBI:57766"/>
        <dbReference type="ChEBI" id="CHEBI:58278"/>
        <dbReference type="EC" id="4.2.1.19"/>
    </reaction>
</comment>
<keyword evidence="6 12" id="KW-0378">Hydrolase</keyword>
<accession>A0A7X9P0K1</accession>
<dbReference type="CDD" id="cd07914">
    <property type="entry name" value="IGPD"/>
    <property type="match status" value="1"/>
</dbReference>
<dbReference type="GO" id="GO:0005737">
    <property type="term" value="C:cytoplasm"/>
    <property type="evidence" value="ECO:0007669"/>
    <property type="project" value="UniProtKB-SubCell"/>
</dbReference>
<evidence type="ECO:0000256" key="12">
    <source>
        <dbReference type="HAMAP-Rule" id="MF_01022"/>
    </source>
</evidence>
<comment type="caution">
    <text evidence="12">Lacks conserved residue(s) required for the propagation of feature annotation.</text>
</comment>
<dbReference type="GO" id="GO:0000105">
    <property type="term" value="P:L-histidine biosynthetic process"/>
    <property type="evidence" value="ECO:0007669"/>
    <property type="project" value="UniProtKB-UniRule"/>
</dbReference>
<dbReference type="InterPro" id="IPR036412">
    <property type="entry name" value="HAD-like_sf"/>
</dbReference>